<comment type="caution">
    <text evidence="1">The sequence shown here is derived from an EMBL/GenBank/DDBJ whole genome shotgun (WGS) entry which is preliminary data.</text>
</comment>
<protein>
    <submittedName>
        <fullName evidence="1">Uncharacterized protein</fullName>
    </submittedName>
</protein>
<dbReference type="EMBL" id="CM046390">
    <property type="protein sequence ID" value="KAI8563234.1"/>
    <property type="molecule type" value="Genomic_DNA"/>
</dbReference>
<organism evidence="1 2">
    <name type="scientific">Rhododendron molle</name>
    <name type="common">Chinese azalea</name>
    <name type="synonym">Azalea mollis</name>
    <dbReference type="NCBI Taxonomy" id="49168"/>
    <lineage>
        <taxon>Eukaryota</taxon>
        <taxon>Viridiplantae</taxon>
        <taxon>Streptophyta</taxon>
        <taxon>Embryophyta</taxon>
        <taxon>Tracheophyta</taxon>
        <taxon>Spermatophyta</taxon>
        <taxon>Magnoliopsida</taxon>
        <taxon>eudicotyledons</taxon>
        <taxon>Gunneridae</taxon>
        <taxon>Pentapetalae</taxon>
        <taxon>asterids</taxon>
        <taxon>Ericales</taxon>
        <taxon>Ericaceae</taxon>
        <taxon>Ericoideae</taxon>
        <taxon>Rhodoreae</taxon>
        <taxon>Rhododendron</taxon>
    </lineage>
</organism>
<sequence length="497" mass="55461">MATQIHRHHLHFLIVPLMSQSHLIPMTDFAKLLAAHHRGLAVTIVTTPLNAARFQPLIDRATASGLGIRLIPLQFPCSEAGLPENIENMDSLTSPDHLTLFFTATSLLKQPLEKLIAELEPPPSCLITSNALPWTSEIATKFGIPRYDFNAISCFTLLCSNRINDVVIGTDSESILVPDMPHRIEFKKTQLPQFVRKNSPQVERLLDRMRAAKASARGILVNSFDEMEMEYVEGNKKIAKNTWCIGPVSLCNKEVSDKFDRGNRAAIDEHHCLRWLDSKTPNSVIYACFGSLCHISCSQLIEIGLGLELSDRPFIWIIRGADKSAEVEKWLETERFEERNQEKGLVIKGWAPQVMILSHPAVGGFLTHCGWNSTMEGVCAGVPMVTWPMFAEQFYNEKLVTEVLGIGVRIGVEVGMQWGNEEVGALVKREKVKAAVEEVMRDGEEGGERRRRARELGEMAKRAVEEGGSSYLNMTLLIEDVIQHANQSNGLKLGTLV</sequence>
<dbReference type="Proteomes" id="UP001062846">
    <property type="component" value="Chromosome 3"/>
</dbReference>
<keyword evidence="2" id="KW-1185">Reference proteome</keyword>
<gene>
    <name evidence="1" type="ORF">RHMOL_Rhmol03G0096500</name>
</gene>
<evidence type="ECO:0000313" key="1">
    <source>
        <dbReference type="EMBL" id="KAI8563234.1"/>
    </source>
</evidence>
<proteinExistence type="predicted"/>
<accession>A0ACC0PDH4</accession>
<reference evidence="1" key="1">
    <citation type="submission" date="2022-02" db="EMBL/GenBank/DDBJ databases">
        <title>Plant Genome Project.</title>
        <authorList>
            <person name="Zhang R.-G."/>
        </authorList>
    </citation>
    <scope>NUCLEOTIDE SEQUENCE</scope>
    <source>
        <strain evidence="1">AT1</strain>
    </source>
</reference>
<name>A0ACC0PDH4_RHOML</name>
<evidence type="ECO:0000313" key="2">
    <source>
        <dbReference type="Proteomes" id="UP001062846"/>
    </source>
</evidence>